<accession>T1A286</accession>
<dbReference type="SUPFAM" id="SSF55116">
    <property type="entry name" value="Formiminotransferase domain of formiminotransferase-cyclodeaminase"/>
    <property type="match status" value="1"/>
</dbReference>
<dbReference type="PANTHER" id="PTHR12234">
    <property type="entry name" value="FORMIMINOTRANSFERASE-CYCLODEAMINASE"/>
    <property type="match status" value="1"/>
</dbReference>
<reference evidence="4" key="1">
    <citation type="submission" date="2013-08" db="EMBL/GenBank/DDBJ databases">
        <authorList>
            <person name="Mendez C."/>
            <person name="Richter M."/>
            <person name="Ferrer M."/>
            <person name="Sanchez J."/>
        </authorList>
    </citation>
    <scope>NUCLEOTIDE SEQUENCE</scope>
</reference>
<dbReference type="Gene3D" id="3.30.70.670">
    <property type="entry name" value="Formiminotransferase, C-terminal subdomain"/>
    <property type="match status" value="1"/>
</dbReference>
<protein>
    <recommendedName>
        <fullName evidence="1">glutamate formimidoyltransferase</fullName>
        <ecNumber evidence="1">2.1.2.5</ecNumber>
    </recommendedName>
</protein>
<dbReference type="PANTHER" id="PTHR12234:SF1">
    <property type="entry name" value="FORMIMINOTRANSFERASE N-TERMINAL SUBDOMAIN-CONTAINING PROTEIN"/>
    <property type="match status" value="1"/>
</dbReference>
<dbReference type="InterPro" id="IPR051623">
    <property type="entry name" value="FTCD"/>
</dbReference>
<dbReference type="GO" id="GO:0005542">
    <property type="term" value="F:folic acid binding"/>
    <property type="evidence" value="ECO:0007669"/>
    <property type="project" value="InterPro"/>
</dbReference>
<sequence length="115" mass="12952">MERQQISSGEKVLENIRNKGFQFEQISNEIFSEHWKPDFGPQKVGPAGASIIGARDFLIAYNVNLRTEDIDAGKKIAKALRAKDGGLTFVKALAFYLEDKKMVQISMNLTNFKKT</sequence>
<dbReference type="Pfam" id="PF02971">
    <property type="entry name" value="FTCD"/>
    <property type="match status" value="1"/>
</dbReference>
<comment type="caution">
    <text evidence="4">The sequence shown here is derived from an EMBL/GenBank/DDBJ whole genome shotgun (WGS) entry which is preliminary data.</text>
</comment>
<keyword evidence="2 4" id="KW-0808">Transferase</keyword>
<name>T1A286_9ZZZZ</name>
<dbReference type="Gene3D" id="3.30.990.10">
    <property type="entry name" value="Formiminotransferase, N-terminal subdomain"/>
    <property type="match status" value="1"/>
</dbReference>
<dbReference type="InterPro" id="IPR037064">
    <property type="entry name" value="Formiminotransferase_N_sf"/>
</dbReference>
<dbReference type="EMBL" id="AUZX01008752">
    <property type="protein sequence ID" value="EQD54651.1"/>
    <property type="molecule type" value="Genomic_DNA"/>
</dbReference>
<dbReference type="InterPro" id="IPR012886">
    <property type="entry name" value="Formiminotransferase_N"/>
</dbReference>
<organism evidence="4">
    <name type="scientific">mine drainage metagenome</name>
    <dbReference type="NCBI Taxonomy" id="410659"/>
    <lineage>
        <taxon>unclassified sequences</taxon>
        <taxon>metagenomes</taxon>
        <taxon>ecological metagenomes</taxon>
    </lineage>
</organism>
<dbReference type="InterPro" id="IPR037070">
    <property type="entry name" value="Formiminotransferase_C_sf"/>
</dbReference>
<feature type="domain" description="Formiminotransferase C-terminal subdomain" evidence="3">
    <location>
        <begin position="57"/>
        <end position="115"/>
    </location>
</feature>
<dbReference type="GO" id="GO:0030409">
    <property type="term" value="F:glutamate formimidoyltransferase activity"/>
    <property type="evidence" value="ECO:0007669"/>
    <property type="project" value="UniProtKB-EC"/>
</dbReference>
<evidence type="ECO:0000256" key="1">
    <source>
        <dbReference type="ARBA" id="ARBA00012252"/>
    </source>
</evidence>
<reference evidence="4" key="2">
    <citation type="journal article" date="2014" name="ISME J.">
        <title>Microbial stratification in low pH oxic and suboxic macroscopic growths along an acid mine drainage.</title>
        <authorList>
            <person name="Mendez-Garcia C."/>
            <person name="Mesa V."/>
            <person name="Sprenger R.R."/>
            <person name="Richter M."/>
            <person name="Diez M.S."/>
            <person name="Solano J."/>
            <person name="Bargiela R."/>
            <person name="Golyshina O.V."/>
            <person name="Manteca A."/>
            <person name="Ramos J.L."/>
            <person name="Gallego J.R."/>
            <person name="Llorente I."/>
            <person name="Martins Dos Santos V.A."/>
            <person name="Jensen O.N."/>
            <person name="Pelaez A.I."/>
            <person name="Sanchez J."/>
            <person name="Ferrer M."/>
        </authorList>
    </citation>
    <scope>NUCLEOTIDE SEQUENCE</scope>
</reference>
<dbReference type="AlphaFoldDB" id="T1A286"/>
<dbReference type="Pfam" id="PF07837">
    <property type="entry name" value="FTCD_N"/>
    <property type="match status" value="1"/>
</dbReference>
<dbReference type="InterPro" id="IPR022384">
    <property type="entry name" value="FormiminoTrfase_cat_dom_sf"/>
</dbReference>
<dbReference type="EC" id="2.1.2.5" evidence="1"/>
<feature type="non-terminal residue" evidence="4">
    <location>
        <position position="115"/>
    </location>
</feature>
<dbReference type="SMART" id="SM01221">
    <property type="entry name" value="FTCD"/>
    <property type="match status" value="1"/>
</dbReference>
<evidence type="ECO:0000259" key="3">
    <source>
        <dbReference type="SMART" id="SM01221"/>
    </source>
</evidence>
<proteinExistence type="predicted"/>
<gene>
    <name evidence="4" type="ORF">B1A_12116</name>
</gene>
<evidence type="ECO:0000256" key="2">
    <source>
        <dbReference type="ARBA" id="ARBA00022679"/>
    </source>
</evidence>
<evidence type="ECO:0000313" key="4">
    <source>
        <dbReference type="EMBL" id="EQD54651.1"/>
    </source>
</evidence>
<dbReference type="InterPro" id="IPR013802">
    <property type="entry name" value="Formiminotransferase_C"/>
</dbReference>